<feature type="compositionally biased region" description="Basic and acidic residues" evidence="1">
    <location>
        <begin position="160"/>
        <end position="178"/>
    </location>
</feature>
<comment type="caution">
    <text evidence="3">The sequence shown here is derived from an EMBL/GenBank/DDBJ whole genome shotgun (WGS) entry which is preliminary data.</text>
</comment>
<organism evidence="3 4">
    <name type="scientific">Nocardioides caeni</name>
    <dbReference type="NCBI Taxonomy" id="574700"/>
    <lineage>
        <taxon>Bacteria</taxon>
        <taxon>Bacillati</taxon>
        <taxon>Actinomycetota</taxon>
        <taxon>Actinomycetes</taxon>
        <taxon>Propionibacteriales</taxon>
        <taxon>Nocardioidaceae</taxon>
        <taxon>Nocardioides</taxon>
    </lineage>
</organism>
<evidence type="ECO:0000313" key="3">
    <source>
        <dbReference type="EMBL" id="THV11200.1"/>
    </source>
</evidence>
<sequence>MTGAAKRVLLEVLGWVLLLAGIAAMVLPGPGLLLMAAGLAVLSQQYTWAERLLDPVLLRALRAAAEGVETWPRILASTLGALALGGFGALWIVKPDAPSWWPIDDKWWLVGGPWTGVTLILSSLIALGLLVYSYRRFHGKPEARAALESRIDEADDEAEEQRGRMRHKIDERRDRDDD</sequence>
<dbReference type="InterPro" id="IPR019099">
    <property type="entry name" value="Uncharacterised_PGPGW_TM"/>
</dbReference>
<dbReference type="OrthoDB" id="4774258at2"/>
<dbReference type="RefSeq" id="WP_136563322.1">
    <property type="nucleotide sequence ID" value="NZ_BAABLS010000006.1"/>
</dbReference>
<dbReference type="EMBL" id="STGW01000008">
    <property type="protein sequence ID" value="THV11200.1"/>
    <property type="molecule type" value="Genomic_DNA"/>
</dbReference>
<keyword evidence="4" id="KW-1185">Reference proteome</keyword>
<evidence type="ECO:0000256" key="1">
    <source>
        <dbReference type="SAM" id="MobiDB-lite"/>
    </source>
</evidence>
<keyword evidence="2" id="KW-1133">Transmembrane helix</keyword>
<feature type="transmembrane region" description="Helical" evidence="2">
    <location>
        <begin position="113"/>
        <end position="134"/>
    </location>
</feature>
<keyword evidence="2" id="KW-0812">Transmembrane</keyword>
<dbReference type="AlphaFoldDB" id="A0A4S8N511"/>
<feature type="transmembrane region" description="Helical" evidence="2">
    <location>
        <begin position="74"/>
        <end position="93"/>
    </location>
</feature>
<evidence type="ECO:0000313" key="4">
    <source>
        <dbReference type="Proteomes" id="UP000307087"/>
    </source>
</evidence>
<keyword evidence="2" id="KW-0472">Membrane</keyword>
<evidence type="ECO:0000256" key="2">
    <source>
        <dbReference type="SAM" id="Phobius"/>
    </source>
</evidence>
<dbReference type="Pfam" id="PF09656">
    <property type="entry name" value="PGPGW"/>
    <property type="match status" value="1"/>
</dbReference>
<protein>
    <recommendedName>
        <fullName evidence="5">TIGR02611 family protein</fullName>
    </recommendedName>
</protein>
<evidence type="ECO:0008006" key="5">
    <source>
        <dbReference type="Google" id="ProtNLM"/>
    </source>
</evidence>
<dbReference type="Proteomes" id="UP000307087">
    <property type="component" value="Unassembled WGS sequence"/>
</dbReference>
<name>A0A4S8N511_9ACTN</name>
<gene>
    <name evidence="3" type="ORF">E9934_12980</name>
</gene>
<feature type="transmembrane region" description="Helical" evidence="2">
    <location>
        <begin position="12"/>
        <end position="42"/>
    </location>
</feature>
<proteinExistence type="predicted"/>
<feature type="region of interest" description="Disordered" evidence="1">
    <location>
        <begin position="150"/>
        <end position="178"/>
    </location>
</feature>
<reference evidence="3 4" key="1">
    <citation type="journal article" date="2009" name="Int. J. Syst. Evol. Microbiol.">
        <title>Nocardioides caeni sp. nov., isolated from wastewater.</title>
        <authorList>
            <person name="Yoon J.H."/>
            <person name="Kang S.J."/>
            <person name="Park S."/>
            <person name="Kim W."/>
            <person name="Oh T.K."/>
        </authorList>
    </citation>
    <scope>NUCLEOTIDE SEQUENCE [LARGE SCALE GENOMIC DNA]</scope>
    <source>
        <strain evidence="3 4">DSM 23134</strain>
    </source>
</reference>
<accession>A0A4S8N511</accession>